<dbReference type="InterPro" id="IPR045237">
    <property type="entry name" value="COPS7/eIF3m"/>
</dbReference>
<evidence type="ECO:0000313" key="5">
    <source>
        <dbReference type="EMBL" id="KIJ45181.1"/>
    </source>
</evidence>
<dbReference type="HOGENOM" id="CLU_054426_0_1_1"/>
<keyword evidence="6" id="KW-1185">Reference proteome</keyword>
<accession>A0A0C9W2D9</accession>
<dbReference type="GO" id="GO:0008180">
    <property type="term" value="C:COP9 signalosome"/>
    <property type="evidence" value="ECO:0007669"/>
    <property type="project" value="UniProtKB-KW"/>
</dbReference>
<dbReference type="Pfam" id="PF01399">
    <property type="entry name" value="PCI"/>
    <property type="match status" value="1"/>
</dbReference>
<evidence type="ECO:0000256" key="3">
    <source>
        <dbReference type="SAM" id="MobiDB-lite"/>
    </source>
</evidence>
<dbReference type="PROSITE" id="PS50250">
    <property type="entry name" value="PCI"/>
    <property type="match status" value="1"/>
</dbReference>
<dbReference type="InterPro" id="IPR000717">
    <property type="entry name" value="PCI_dom"/>
</dbReference>
<comment type="similarity">
    <text evidence="1">Belongs to the CSN7/EIF3M family. CSN7 subfamily.</text>
</comment>
<protein>
    <recommendedName>
        <fullName evidence="4">PCI domain-containing protein</fullName>
    </recommendedName>
</protein>
<feature type="domain" description="PCI" evidence="4">
    <location>
        <begin position="3"/>
        <end position="160"/>
    </location>
</feature>
<dbReference type="PANTHER" id="PTHR15350:SF5">
    <property type="entry name" value="COP9 SIGNALOSOME COMPLEX SUBUNIT 7"/>
    <property type="match status" value="1"/>
</dbReference>
<dbReference type="AlphaFoldDB" id="A0A0C9W2D9"/>
<dbReference type="OrthoDB" id="10265275at2759"/>
<dbReference type="SMART" id="SM00088">
    <property type="entry name" value="PINT"/>
    <property type="match status" value="1"/>
</dbReference>
<proteinExistence type="inferred from homology"/>
<dbReference type="Proteomes" id="UP000054279">
    <property type="component" value="Unassembled WGS sequence"/>
</dbReference>
<evidence type="ECO:0000256" key="1">
    <source>
        <dbReference type="ARBA" id="ARBA00008482"/>
    </source>
</evidence>
<gene>
    <name evidence="5" type="ORF">M422DRAFT_207455</name>
</gene>
<reference evidence="5 6" key="1">
    <citation type="submission" date="2014-06" db="EMBL/GenBank/DDBJ databases">
        <title>Evolutionary Origins and Diversification of the Mycorrhizal Mutualists.</title>
        <authorList>
            <consortium name="DOE Joint Genome Institute"/>
            <consortium name="Mycorrhizal Genomics Consortium"/>
            <person name="Kohler A."/>
            <person name="Kuo A."/>
            <person name="Nagy L.G."/>
            <person name="Floudas D."/>
            <person name="Copeland A."/>
            <person name="Barry K.W."/>
            <person name="Cichocki N."/>
            <person name="Veneault-Fourrey C."/>
            <person name="LaButti K."/>
            <person name="Lindquist E.A."/>
            <person name="Lipzen A."/>
            <person name="Lundell T."/>
            <person name="Morin E."/>
            <person name="Murat C."/>
            <person name="Riley R."/>
            <person name="Ohm R."/>
            <person name="Sun H."/>
            <person name="Tunlid A."/>
            <person name="Henrissat B."/>
            <person name="Grigoriev I.V."/>
            <person name="Hibbett D.S."/>
            <person name="Martin F."/>
        </authorList>
    </citation>
    <scope>NUCLEOTIDE SEQUENCE [LARGE SCALE GENOMIC DNA]</scope>
    <source>
        <strain evidence="5 6">SS14</strain>
    </source>
</reference>
<keyword evidence="2" id="KW-0736">Signalosome</keyword>
<dbReference type="PANTHER" id="PTHR15350">
    <property type="entry name" value="COP9 SIGNALOSOME COMPLEX SUBUNIT 7/DENDRITIC CELL PROTEIN GA17"/>
    <property type="match status" value="1"/>
</dbReference>
<dbReference type="EMBL" id="KN837113">
    <property type="protein sequence ID" value="KIJ45181.1"/>
    <property type="molecule type" value="Genomic_DNA"/>
</dbReference>
<sequence>MSDLASASTARLEPFLLMSKSAKGAAAAKLIQDATSANGVFVFAELLDLPNIQELANSPQHLSFYKLLELFSYKTYEDYVRDKDTYPALNAAQISKLKRLSLATYAMTRRILPYAKLQSALDLPSIRALEDVIIDAMYQDIIHGKLDQKQQHFQVEWVMGRDLAPGDLQGLLKGLQSWSNTTASLLTQLDTSIASVQSDQASHKATLDEHATLQQKALGEVIQAAKNAGGHSGSGPALRPRKGNSAGDFATGILGLHGSDDRMDIDEPGAGGPSGWGGRKKAAPDAGKNSSARKRNRF</sequence>
<dbReference type="Pfam" id="PF22061">
    <property type="entry name" value="CSN7_HB_subdom"/>
    <property type="match status" value="1"/>
</dbReference>
<evidence type="ECO:0000259" key="4">
    <source>
        <dbReference type="PROSITE" id="PS50250"/>
    </source>
</evidence>
<evidence type="ECO:0000256" key="2">
    <source>
        <dbReference type="ARBA" id="ARBA00022790"/>
    </source>
</evidence>
<evidence type="ECO:0000313" key="6">
    <source>
        <dbReference type="Proteomes" id="UP000054279"/>
    </source>
</evidence>
<feature type="region of interest" description="Disordered" evidence="3">
    <location>
        <begin position="227"/>
        <end position="298"/>
    </location>
</feature>
<organism evidence="5 6">
    <name type="scientific">Sphaerobolus stellatus (strain SS14)</name>
    <dbReference type="NCBI Taxonomy" id="990650"/>
    <lineage>
        <taxon>Eukaryota</taxon>
        <taxon>Fungi</taxon>
        <taxon>Dikarya</taxon>
        <taxon>Basidiomycota</taxon>
        <taxon>Agaricomycotina</taxon>
        <taxon>Agaricomycetes</taxon>
        <taxon>Phallomycetidae</taxon>
        <taxon>Geastrales</taxon>
        <taxon>Sphaerobolaceae</taxon>
        <taxon>Sphaerobolus</taxon>
    </lineage>
</organism>
<name>A0A0C9W2D9_SPHS4</name>